<evidence type="ECO:0000313" key="3">
    <source>
        <dbReference type="Proteomes" id="UP001054857"/>
    </source>
</evidence>
<sequence>MGQANSIIKKKKADASQKAAPRASSDDDDVEGDIASPQRSVPRQQRRGMDDFAAGRQINCQAVLSPPNGTALQTKCRQHEQQDFGLTALRPSLDDNTCAALLALRLGRGSSVGGLVDQVPERHGSALDTMDGVPEEGSVRAGASNRGVAPEGARSGLRGSSDIRSEGSNEHLANVLLAPKRHCLPGAAAPKVPVACTVSH</sequence>
<feature type="region of interest" description="Disordered" evidence="1">
    <location>
        <begin position="125"/>
        <end position="166"/>
    </location>
</feature>
<protein>
    <submittedName>
        <fullName evidence="2">Uncharacterized protein</fullName>
    </submittedName>
</protein>
<name>A0AAD3DUM0_9CHLO</name>
<evidence type="ECO:0000256" key="1">
    <source>
        <dbReference type="SAM" id="MobiDB-lite"/>
    </source>
</evidence>
<evidence type="ECO:0000313" key="2">
    <source>
        <dbReference type="EMBL" id="GFR48385.1"/>
    </source>
</evidence>
<reference evidence="2 3" key="1">
    <citation type="journal article" date="2021" name="Sci. Rep.">
        <title>Genome sequencing of the multicellular alga Astrephomene provides insights into convergent evolution of germ-soma differentiation.</title>
        <authorList>
            <person name="Yamashita S."/>
            <person name="Yamamoto K."/>
            <person name="Matsuzaki R."/>
            <person name="Suzuki S."/>
            <person name="Yamaguchi H."/>
            <person name="Hirooka S."/>
            <person name="Minakuchi Y."/>
            <person name="Miyagishima S."/>
            <person name="Kawachi M."/>
            <person name="Toyoda A."/>
            <person name="Nozaki H."/>
        </authorList>
    </citation>
    <scope>NUCLEOTIDE SEQUENCE [LARGE SCALE GENOMIC DNA]</scope>
    <source>
        <strain evidence="2 3">NIES-4017</strain>
    </source>
</reference>
<comment type="caution">
    <text evidence="2">The sequence shown here is derived from an EMBL/GenBank/DDBJ whole genome shotgun (WGS) entry which is preliminary data.</text>
</comment>
<keyword evidence="3" id="KW-1185">Reference proteome</keyword>
<accession>A0AAD3DUM0</accession>
<dbReference type="Proteomes" id="UP001054857">
    <property type="component" value="Unassembled WGS sequence"/>
</dbReference>
<dbReference type="AlphaFoldDB" id="A0AAD3DUM0"/>
<proteinExistence type="predicted"/>
<gene>
    <name evidence="2" type="ORF">Agub_g10277</name>
</gene>
<dbReference type="EMBL" id="BMAR01000023">
    <property type="protein sequence ID" value="GFR48385.1"/>
    <property type="molecule type" value="Genomic_DNA"/>
</dbReference>
<feature type="region of interest" description="Disordered" evidence="1">
    <location>
        <begin position="1"/>
        <end position="51"/>
    </location>
</feature>
<organism evidence="2 3">
    <name type="scientific">Astrephomene gubernaculifera</name>
    <dbReference type="NCBI Taxonomy" id="47775"/>
    <lineage>
        <taxon>Eukaryota</taxon>
        <taxon>Viridiplantae</taxon>
        <taxon>Chlorophyta</taxon>
        <taxon>core chlorophytes</taxon>
        <taxon>Chlorophyceae</taxon>
        <taxon>CS clade</taxon>
        <taxon>Chlamydomonadales</taxon>
        <taxon>Astrephomenaceae</taxon>
        <taxon>Astrephomene</taxon>
    </lineage>
</organism>